<evidence type="ECO:0000256" key="2">
    <source>
        <dbReference type="ARBA" id="ARBA00008014"/>
    </source>
</evidence>
<dbReference type="PANTHER" id="PTHR21085">
    <property type="entry name" value="CHORISMATE SYNTHASE"/>
    <property type="match status" value="1"/>
</dbReference>
<keyword evidence="5 7" id="KW-0057">Aromatic amino acid biosynthesis</keyword>
<dbReference type="PANTHER" id="PTHR21085:SF0">
    <property type="entry name" value="CHORISMATE SYNTHASE"/>
    <property type="match status" value="1"/>
</dbReference>
<evidence type="ECO:0000313" key="8">
    <source>
        <dbReference type="EMBL" id="SDN49047.1"/>
    </source>
</evidence>
<comment type="caution">
    <text evidence="7">Lacks conserved residue(s) required for the propagation of feature annotation.</text>
</comment>
<dbReference type="InterPro" id="IPR020541">
    <property type="entry name" value="Chorismate_synthase_CS"/>
</dbReference>
<evidence type="ECO:0000256" key="6">
    <source>
        <dbReference type="ARBA" id="ARBA00023239"/>
    </source>
</evidence>
<dbReference type="RefSeq" id="WP_092063663.1">
    <property type="nucleotide sequence ID" value="NZ_FNIN01000002.1"/>
</dbReference>
<proteinExistence type="inferred from homology"/>
<dbReference type="GO" id="GO:0005829">
    <property type="term" value="C:cytosol"/>
    <property type="evidence" value="ECO:0007669"/>
    <property type="project" value="TreeGrafter"/>
</dbReference>
<keyword evidence="7" id="KW-0274">FAD</keyword>
<dbReference type="AlphaFoldDB" id="A0A1H0BTY1"/>
<gene>
    <name evidence="7" type="primary">aroC</name>
    <name evidence="8" type="ORF">SAMN04488516_102288</name>
</gene>
<dbReference type="UniPathway" id="UPA00053">
    <property type="reaction ID" value="UER00090"/>
</dbReference>
<evidence type="ECO:0000313" key="9">
    <source>
        <dbReference type="Proteomes" id="UP000199602"/>
    </source>
</evidence>
<reference evidence="8 9" key="1">
    <citation type="submission" date="2016-10" db="EMBL/GenBank/DDBJ databases">
        <authorList>
            <person name="de Groot N.N."/>
        </authorList>
    </citation>
    <scope>NUCLEOTIDE SEQUENCE [LARGE SCALE GENOMIC DNA]</scope>
    <source>
        <strain evidence="8 9">DSM 15269</strain>
    </source>
</reference>
<keyword evidence="9" id="KW-1185">Reference proteome</keyword>
<organism evidence="8 9">
    <name type="scientific">Desulfonauticus submarinus</name>
    <dbReference type="NCBI Taxonomy" id="206665"/>
    <lineage>
        <taxon>Bacteria</taxon>
        <taxon>Pseudomonadati</taxon>
        <taxon>Thermodesulfobacteriota</taxon>
        <taxon>Desulfovibrionia</taxon>
        <taxon>Desulfovibrionales</taxon>
        <taxon>Desulfonauticaceae</taxon>
        <taxon>Desulfonauticus</taxon>
    </lineage>
</organism>
<feature type="binding site" evidence="7">
    <location>
        <begin position="292"/>
        <end position="296"/>
    </location>
    <ligand>
        <name>FMN</name>
        <dbReference type="ChEBI" id="CHEBI:58210"/>
    </ligand>
</feature>
<keyword evidence="7" id="KW-0285">Flavoprotein</keyword>
<sequence>MSGDSFGKVFILTTFGESHGYGLGGVVQGCPSGIPLSEAFIQKYLDLRRPGKGISSTKRQEKDKVKLLSGVFEGKTTGTAIGFFIANEDMRSRDYSKIKNIYRPGHADFTYDKKYGFRDYRGGGRSSGRETVSRVVGGSIARAFLNTLGIVIQAYTLELGGIRVEKIDLNEIEKNYFFSPDKDVIPKWENRIQEVKSVGDTLGGIVEIRAFNVPAGLGEPVFDKLDARLAYALMGVGAVKGVEIGTGFEVAKKLGSQTNDFLTSNGFMSNNAGGILGGISSGQDIVVRAAVKPIPSLGKVQRTVDTKGREVEIRVGGRHDISAIPRIVPVLEAMVALVLADFILLQRRMGTF</sequence>
<dbReference type="EC" id="4.2.3.5" evidence="3 7"/>
<keyword evidence="7" id="KW-0288">FMN</keyword>
<dbReference type="NCBIfam" id="NF003793">
    <property type="entry name" value="PRK05382.1"/>
    <property type="match status" value="1"/>
</dbReference>
<feature type="binding site" evidence="7">
    <location>
        <position position="318"/>
    </location>
    <ligand>
        <name>FMN</name>
        <dbReference type="ChEBI" id="CHEBI:58210"/>
    </ligand>
</feature>
<dbReference type="InterPro" id="IPR035904">
    <property type="entry name" value="Chorismate_synth_AroC_sf"/>
</dbReference>
<dbReference type="Pfam" id="PF01264">
    <property type="entry name" value="Chorismate_synt"/>
    <property type="match status" value="1"/>
</dbReference>
<dbReference type="SUPFAM" id="SSF103263">
    <property type="entry name" value="Chorismate synthase, AroC"/>
    <property type="match status" value="1"/>
</dbReference>
<dbReference type="GO" id="GO:0009423">
    <property type="term" value="P:chorismate biosynthetic process"/>
    <property type="evidence" value="ECO:0007669"/>
    <property type="project" value="UniProtKB-UniRule"/>
</dbReference>
<comment type="pathway">
    <text evidence="1 7">Metabolic intermediate biosynthesis; chorismate biosynthesis; chorismate from D-erythrose 4-phosphate and phosphoenolpyruvate: step 7/7.</text>
</comment>
<comment type="function">
    <text evidence="7">Catalyzes the anti-1,4-elimination of the C-3 phosphate and the C-6 proR hydrogen from 5-enolpyruvylshikimate-3-phosphate (EPSP) to yield chorismate, which is the branch point compound that serves as the starting substrate for the three terminal pathways of aromatic amino acid biosynthesis. This reaction introduces a second double bond into the aromatic ring system.</text>
</comment>
<evidence type="ECO:0000256" key="7">
    <source>
        <dbReference type="HAMAP-Rule" id="MF_00300"/>
    </source>
</evidence>
<feature type="binding site" evidence="7">
    <location>
        <begin position="125"/>
        <end position="127"/>
    </location>
    <ligand>
        <name>FMN</name>
        <dbReference type="ChEBI" id="CHEBI:58210"/>
    </ligand>
</feature>
<evidence type="ECO:0000256" key="3">
    <source>
        <dbReference type="ARBA" id="ARBA00013036"/>
    </source>
</evidence>
<dbReference type="OrthoDB" id="9771806at2"/>
<dbReference type="PIRSF" id="PIRSF001456">
    <property type="entry name" value="Chorismate_synth"/>
    <property type="match status" value="1"/>
</dbReference>
<dbReference type="Gene3D" id="3.60.150.10">
    <property type="entry name" value="Chorismate synthase AroC"/>
    <property type="match status" value="1"/>
</dbReference>
<accession>A0A1H0BTY1</accession>
<dbReference type="GO" id="GO:0010181">
    <property type="term" value="F:FMN binding"/>
    <property type="evidence" value="ECO:0007669"/>
    <property type="project" value="TreeGrafter"/>
</dbReference>
<dbReference type="PROSITE" id="PS00788">
    <property type="entry name" value="CHORISMATE_SYNTHASE_2"/>
    <property type="match status" value="1"/>
</dbReference>
<feature type="binding site" evidence="7">
    <location>
        <position position="48"/>
    </location>
    <ligand>
        <name>NADP(+)</name>
        <dbReference type="ChEBI" id="CHEBI:58349"/>
    </ligand>
</feature>
<evidence type="ECO:0000256" key="4">
    <source>
        <dbReference type="ARBA" id="ARBA00022605"/>
    </source>
</evidence>
<dbReference type="GO" id="GO:0004107">
    <property type="term" value="F:chorismate synthase activity"/>
    <property type="evidence" value="ECO:0007669"/>
    <property type="project" value="UniProtKB-UniRule"/>
</dbReference>
<protein>
    <recommendedName>
        <fullName evidence="3 7">Chorismate synthase</fullName>
        <shortName evidence="7">CS</shortName>
        <ecNumber evidence="3 7">4.2.3.5</ecNumber>
    </recommendedName>
    <alternativeName>
        <fullName evidence="7">5-enolpyruvylshikimate-3-phosphate phospholyase</fullName>
    </alternativeName>
</protein>
<feature type="binding site" evidence="7">
    <location>
        <position position="277"/>
    </location>
    <ligand>
        <name>FMN</name>
        <dbReference type="ChEBI" id="CHEBI:58210"/>
    </ligand>
</feature>
<dbReference type="Proteomes" id="UP000199602">
    <property type="component" value="Unassembled WGS sequence"/>
</dbReference>
<dbReference type="HAMAP" id="MF_00300">
    <property type="entry name" value="Chorismate_synth"/>
    <property type="match status" value="1"/>
</dbReference>
<keyword evidence="7" id="KW-0521">NADP</keyword>
<keyword evidence="4 7" id="KW-0028">Amino-acid biosynthesis</keyword>
<evidence type="ECO:0000256" key="5">
    <source>
        <dbReference type="ARBA" id="ARBA00023141"/>
    </source>
</evidence>
<dbReference type="GO" id="GO:0009073">
    <property type="term" value="P:aromatic amino acid family biosynthetic process"/>
    <property type="evidence" value="ECO:0007669"/>
    <property type="project" value="UniProtKB-KW"/>
</dbReference>
<dbReference type="CDD" id="cd07304">
    <property type="entry name" value="Chorismate_synthase"/>
    <property type="match status" value="1"/>
</dbReference>
<dbReference type="EMBL" id="FNIN01000002">
    <property type="protein sequence ID" value="SDN49047.1"/>
    <property type="molecule type" value="Genomic_DNA"/>
</dbReference>
<comment type="cofactor">
    <cofactor evidence="7">
        <name>FMNH2</name>
        <dbReference type="ChEBI" id="CHEBI:57618"/>
    </cofactor>
    <text evidence="7">Reduced FMN (FMNH(2)).</text>
</comment>
<name>A0A1H0BTY1_9BACT</name>
<comment type="catalytic activity">
    <reaction evidence="7">
        <text>5-O-(1-carboxyvinyl)-3-phosphoshikimate = chorismate + phosphate</text>
        <dbReference type="Rhea" id="RHEA:21020"/>
        <dbReference type="ChEBI" id="CHEBI:29748"/>
        <dbReference type="ChEBI" id="CHEBI:43474"/>
        <dbReference type="ChEBI" id="CHEBI:57701"/>
        <dbReference type="EC" id="4.2.3.5"/>
    </reaction>
</comment>
<keyword evidence="6 7" id="KW-0456">Lyase</keyword>
<dbReference type="NCBIfam" id="TIGR00033">
    <property type="entry name" value="aroC"/>
    <property type="match status" value="1"/>
</dbReference>
<comment type="subunit">
    <text evidence="7">Homotetramer.</text>
</comment>
<dbReference type="STRING" id="206665.SAMN04488516_102288"/>
<dbReference type="GO" id="GO:0008652">
    <property type="term" value="P:amino acid biosynthetic process"/>
    <property type="evidence" value="ECO:0007669"/>
    <property type="project" value="UniProtKB-KW"/>
</dbReference>
<comment type="similarity">
    <text evidence="2 7">Belongs to the chorismate synthase family.</text>
</comment>
<evidence type="ECO:0000256" key="1">
    <source>
        <dbReference type="ARBA" id="ARBA00005044"/>
    </source>
</evidence>
<dbReference type="InterPro" id="IPR000453">
    <property type="entry name" value="Chorismate_synth"/>
</dbReference>